<feature type="region of interest" description="Disordered" evidence="1">
    <location>
        <begin position="114"/>
        <end position="141"/>
    </location>
</feature>
<feature type="compositionally biased region" description="Basic and acidic residues" evidence="1">
    <location>
        <begin position="373"/>
        <end position="383"/>
    </location>
</feature>
<keyword evidence="3" id="KW-1185">Reference proteome</keyword>
<evidence type="ECO:0000313" key="2">
    <source>
        <dbReference type="EMBL" id="KAJ7712136.1"/>
    </source>
</evidence>
<gene>
    <name evidence="2" type="ORF">B0H16DRAFT_1479704</name>
</gene>
<reference evidence="2" key="1">
    <citation type="submission" date="2023-03" db="EMBL/GenBank/DDBJ databases">
        <title>Massive genome expansion in bonnet fungi (Mycena s.s.) driven by repeated elements and novel gene families across ecological guilds.</title>
        <authorList>
            <consortium name="Lawrence Berkeley National Laboratory"/>
            <person name="Harder C.B."/>
            <person name="Miyauchi S."/>
            <person name="Viragh M."/>
            <person name="Kuo A."/>
            <person name="Thoen E."/>
            <person name="Andreopoulos B."/>
            <person name="Lu D."/>
            <person name="Skrede I."/>
            <person name="Drula E."/>
            <person name="Henrissat B."/>
            <person name="Morin E."/>
            <person name="Kohler A."/>
            <person name="Barry K."/>
            <person name="LaButti K."/>
            <person name="Morin E."/>
            <person name="Salamov A."/>
            <person name="Lipzen A."/>
            <person name="Mereny Z."/>
            <person name="Hegedus B."/>
            <person name="Baldrian P."/>
            <person name="Stursova M."/>
            <person name="Weitz H."/>
            <person name="Taylor A."/>
            <person name="Grigoriev I.V."/>
            <person name="Nagy L.G."/>
            <person name="Martin F."/>
            <person name="Kauserud H."/>
        </authorList>
    </citation>
    <scope>NUCLEOTIDE SEQUENCE</scope>
    <source>
        <strain evidence="2">CBHHK182m</strain>
    </source>
</reference>
<dbReference type="EMBL" id="JARKIB010000376">
    <property type="protein sequence ID" value="KAJ7712136.1"/>
    <property type="molecule type" value="Genomic_DNA"/>
</dbReference>
<evidence type="ECO:0000256" key="1">
    <source>
        <dbReference type="SAM" id="MobiDB-lite"/>
    </source>
</evidence>
<name>A0AAD7H540_9AGAR</name>
<proteinExistence type="predicted"/>
<dbReference type="AlphaFoldDB" id="A0AAD7H540"/>
<feature type="region of interest" description="Disordered" evidence="1">
    <location>
        <begin position="574"/>
        <end position="617"/>
    </location>
</feature>
<protein>
    <submittedName>
        <fullName evidence="2">Uncharacterized protein</fullName>
    </submittedName>
</protein>
<evidence type="ECO:0000313" key="3">
    <source>
        <dbReference type="Proteomes" id="UP001215598"/>
    </source>
</evidence>
<accession>A0AAD7H540</accession>
<dbReference type="Proteomes" id="UP001215598">
    <property type="component" value="Unassembled WGS sequence"/>
</dbReference>
<organism evidence="2 3">
    <name type="scientific">Mycena metata</name>
    <dbReference type="NCBI Taxonomy" id="1033252"/>
    <lineage>
        <taxon>Eukaryota</taxon>
        <taxon>Fungi</taxon>
        <taxon>Dikarya</taxon>
        <taxon>Basidiomycota</taxon>
        <taxon>Agaricomycotina</taxon>
        <taxon>Agaricomycetes</taxon>
        <taxon>Agaricomycetidae</taxon>
        <taxon>Agaricales</taxon>
        <taxon>Marasmiineae</taxon>
        <taxon>Mycenaceae</taxon>
        <taxon>Mycena</taxon>
    </lineage>
</organism>
<sequence length="617" mass="67436">MYGMKSWRQPPWMWASRRRRVKRLETGILGKMRSEEAPSAKGGAEGRKLMYRGRARLVLDPKLASPVGGPWRGGERGARGNSWGAGRSFRGVRKVERGRGGLGNSAVCIRILSMAPSSSRNNRDKKKQRRRAQDGATRDSGGAEISEGIIVVFVWGRKRDTRRERHAERITISIICARRLRRRIAISSRVPLLQLWTNHEVEDQRDSASAERLGILDFRAPQWIPVGRIALSEGASLGNNNKSGNNNGAAALPSTPMPACSDPPTGLASPFKRLRRLGEPYKLHYHVRREGSPSPLNLMRSSTGMLHRLNHYKGTPRSPRLINLGIINEGFSPLGMSVDELAAGFSNISMRSASPVSPAERKPAFGETQSSREFNETTGERRTSALMGSGGPMWTSVRVDSGGLNRIPRRRRGRTSALMGSGVPMWKYVRMDSSEARPLNPRRWTSAPTGLAGLGSTFALMDSGAALGSTFSLMDSGVALVRLFKSKNAVTHYVSTVANILVTRVENRAKYRRVWNAPGSVHVIPSINATPPPRLFALLATGLDLQRYTFRPIPSLCAKAFLPKTRSSTAVIPMLSLGGNDDNGGRQESPSQPTPGGRGAELHVRSTPKGATLAELP</sequence>
<feature type="region of interest" description="Disordered" evidence="1">
    <location>
        <begin position="352"/>
        <end position="393"/>
    </location>
</feature>
<comment type="caution">
    <text evidence="2">The sequence shown here is derived from an EMBL/GenBank/DDBJ whole genome shotgun (WGS) entry which is preliminary data.</text>
</comment>